<accession>A0A2T2N1N2</accession>
<proteinExistence type="predicted"/>
<dbReference type="EMBL" id="KZ678163">
    <property type="protein sequence ID" value="PSN59156.1"/>
    <property type="molecule type" value="Genomic_DNA"/>
</dbReference>
<evidence type="ECO:0000313" key="3">
    <source>
        <dbReference type="Proteomes" id="UP000240883"/>
    </source>
</evidence>
<organism evidence="2 3">
    <name type="scientific">Corynespora cassiicola Philippines</name>
    <dbReference type="NCBI Taxonomy" id="1448308"/>
    <lineage>
        <taxon>Eukaryota</taxon>
        <taxon>Fungi</taxon>
        <taxon>Dikarya</taxon>
        <taxon>Ascomycota</taxon>
        <taxon>Pezizomycotina</taxon>
        <taxon>Dothideomycetes</taxon>
        <taxon>Pleosporomycetidae</taxon>
        <taxon>Pleosporales</taxon>
        <taxon>Corynesporascaceae</taxon>
        <taxon>Corynespora</taxon>
    </lineage>
</organism>
<sequence>MHSFSNASIGHCPQRKSHREGGFQMMAPFSPVRSPAQHNLPRISMLAAADSSQKERISSRPFQLPEKPSKRDTLSFSSPARHQTQL</sequence>
<dbReference type="AlphaFoldDB" id="A0A2T2N1N2"/>
<gene>
    <name evidence="2" type="ORF">BS50DRAFT_261816</name>
</gene>
<evidence type="ECO:0000256" key="1">
    <source>
        <dbReference type="SAM" id="MobiDB-lite"/>
    </source>
</evidence>
<name>A0A2T2N1N2_CORCC</name>
<feature type="compositionally biased region" description="Polar residues" evidence="1">
    <location>
        <begin position="74"/>
        <end position="86"/>
    </location>
</feature>
<reference evidence="2 3" key="1">
    <citation type="journal article" date="2018" name="Front. Microbiol.">
        <title>Genome-Wide Analysis of Corynespora cassiicola Leaf Fall Disease Putative Effectors.</title>
        <authorList>
            <person name="Lopez D."/>
            <person name="Ribeiro S."/>
            <person name="Label P."/>
            <person name="Fumanal B."/>
            <person name="Venisse J.S."/>
            <person name="Kohler A."/>
            <person name="de Oliveira R.R."/>
            <person name="Labutti K."/>
            <person name="Lipzen A."/>
            <person name="Lail K."/>
            <person name="Bauer D."/>
            <person name="Ohm R.A."/>
            <person name="Barry K.W."/>
            <person name="Spatafora J."/>
            <person name="Grigoriev I.V."/>
            <person name="Martin F.M."/>
            <person name="Pujade-Renaud V."/>
        </authorList>
    </citation>
    <scope>NUCLEOTIDE SEQUENCE [LARGE SCALE GENOMIC DNA]</scope>
    <source>
        <strain evidence="2 3">Philippines</strain>
    </source>
</reference>
<keyword evidence="3" id="KW-1185">Reference proteome</keyword>
<evidence type="ECO:0000313" key="2">
    <source>
        <dbReference type="EMBL" id="PSN59156.1"/>
    </source>
</evidence>
<feature type="region of interest" description="Disordered" evidence="1">
    <location>
        <begin position="1"/>
        <end position="86"/>
    </location>
</feature>
<protein>
    <submittedName>
        <fullName evidence="2">Uncharacterized protein</fullName>
    </submittedName>
</protein>
<dbReference type="Proteomes" id="UP000240883">
    <property type="component" value="Unassembled WGS sequence"/>
</dbReference>